<name>A0A3Q7XSK0_CICAR</name>
<keyword evidence="2 5" id="KW-0479">Metal-binding</keyword>
<feature type="domain" description="C3H1-type" evidence="7">
    <location>
        <begin position="220"/>
        <end position="249"/>
    </location>
</feature>
<organism evidence="8 9">
    <name type="scientific">Cicer arietinum</name>
    <name type="common">Chickpea</name>
    <name type="synonym">Garbanzo</name>
    <dbReference type="NCBI Taxonomy" id="3827"/>
    <lineage>
        <taxon>Eukaryota</taxon>
        <taxon>Viridiplantae</taxon>
        <taxon>Streptophyta</taxon>
        <taxon>Embryophyta</taxon>
        <taxon>Tracheophyta</taxon>
        <taxon>Spermatophyta</taxon>
        <taxon>Magnoliopsida</taxon>
        <taxon>eudicotyledons</taxon>
        <taxon>Gunneridae</taxon>
        <taxon>Pentapetalae</taxon>
        <taxon>rosids</taxon>
        <taxon>fabids</taxon>
        <taxon>Fabales</taxon>
        <taxon>Fabaceae</taxon>
        <taxon>Papilionoideae</taxon>
        <taxon>50 kb inversion clade</taxon>
        <taxon>NPAAA clade</taxon>
        <taxon>Hologalegina</taxon>
        <taxon>IRL clade</taxon>
        <taxon>Cicereae</taxon>
        <taxon>Cicer</taxon>
    </lineage>
</organism>
<dbReference type="GeneID" id="101505450"/>
<dbReference type="CDD" id="cd16521">
    <property type="entry name" value="RING-HC_MKRN"/>
    <property type="match status" value="1"/>
</dbReference>
<evidence type="ECO:0000256" key="1">
    <source>
        <dbReference type="ARBA" id="ARBA00022679"/>
    </source>
</evidence>
<dbReference type="PROSITE" id="PS00518">
    <property type="entry name" value="ZF_RING_1"/>
    <property type="match status" value="1"/>
</dbReference>
<feature type="zinc finger region" description="C3H1-type" evidence="5">
    <location>
        <begin position="220"/>
        <end position="249"/>
    </location>
</feature>
<evidence type="ECO:0000256" key="5">
    <source>
        <dbReference type="PROSITE-ProRule" id="PRU00723"/>
    </source>
</evidence>
<proteinExistence type="predicted"/>
<dbReference type="InterPro" id="IPR017907">
    <property type="entry name" value="Znf_RING_CS"/>
</dbReference>
<keyword evidence="8" id="KW-1185">Reference proteome</keyword>
<keyword evidence="4 5" id="KW-0862">Zinc</keyword>
<sequence length="398" mass="45008">MVSDSAVPVSNRFGKVSSNWVPKGTKVPSPDKRVTNLQRKHQEFIGNSDFGESSTASARPHEQLFCKYAAANCPNRDRCTRIHGNQCLYCRKYCLHPVDKKEKENHLRTCDKKEKYLLALKNSEEIECNVCLERVLSKPKPSECKFGLLPECDHAFCLSCIRNWRSSSAPTSGLEINSINANTVRTCPVCRKLSYFVIPSGIWYTSKEEKQEIIDNYKESCRLIDCKHFSGGNGNCPFGAGCFYKHTVRPGSYTWVHNRPPHNRPPPPRRNQNNFGMNDVLEMLGEVDLSGGEFYSIMRDMDIFEGMDPFEMMAIADSLAGGSAPCMGPFDSNDEGDDEFDLFQMAALSEALADGVDDFGPDDFYDEMDPMDAALLSMMMHSHMEEDDEDEEYSDEQY</sequence>
<dbReference type="InterPro" id="IPR018957">
    <property type="entry name" value="Znf_C3HC4_RING-type"/>
</dbReference>
<dbReference type="PROSITE" id="PS50103">
    <property type="entry name" value="ZF_C3H1"/>
    <property type="match status" value="1"/>
</dbReference>
<dbReference type="GO" id="GO:0008270">
    <property type="term" value="F:zinc ion binding"/>
    <property type="evidence" value="ECO:0007669"/>
    <property type="project" value="UniProtKB-KW"/>
</dbReference>
<keyword evidence="1" id="KW-0808">Transferase</keyword>
<dbReference type="GO" id="GO:0000209">
    <property type="term" value="P:protein polyubiquitination"/>
    <property type="evidence" value="ECO:0007669"/>
    <property type="project" value="InterPro"/>
</dbReference>
<dbReference type="SMART" id="SM00184">
    <property type="entry name" value="RING"/>
    <property type="match status" value="1"/>
</dbReference>
<gene>
    <name evidence="9" type="primary">LOC101505450</name>
</gene>
<dbReference type="SUPFAM" id="SSF57850">
    <property type="entry name" value="RING/U-box"/>
    <property type="match status" value="1"/>
</dbReference>
<evidence type="ECO:0000259" key="6">
    <source>
        <dbReference type="PROSITE" id="PS50089"/>
    </source>
</evidence>
<accession>A0A3Q7XSK0</accession>
<feature type="domain" description="RING-type" evidence="6">
    <location>
        <begin position="128"/>
        <end position="191"/>
    </location>
</feature>
<evidence type="ECO:0000313" key="8">
    <source>
        <dbReference type="Proteomes" id="UP000087171"/>
    </source>
</evidence>
<dbReference type="RefSeq" id="XP_027190778.1">
    <property type="nucleotide sequence ID" value="XM_027334977.1"/>
</dbReference>
<evidence type="ECO:0000259" key="7">
    <source>
        <dbReference type="PROSITE" id="PS50103"/>
    </source>
</evidence>
<evidence type="ECO:0000256" key="4">
    <source>
        <dbReference type="ARBA" id="ARBA00022833"/>
    </source>
</evidence>
<dbReference type="Proteomes" id="UP000087171">
    <property type="component" value="Chromosome Ca5"/>
</dbReference>
<dbReference type="PROSITE" id="PS50089">
    <property type="entry name" value="ZF_RING_2"/>
    <property type="match status" value="1"/>
</dbReference>
<evidence type="ECO:0000256" key="2">
    <source>
        <dbReference type="ARBA" id="ARBA00022723"/>
    </source>
</evidence>
<dbReference type="InterPro" id="IPR001841">
    <property type="entry name" value="Znf_RING"/>
</dbReference>
<dbReference type="Gene3D" id="3.30.40.10">
    <property type="entry name" value="Zinc/RING finger domain, C3HC4 (zinc finger)"/>
    <property type="match status" value="1"/>
</dbReference>
<dbReference type="AlphaFoldDB" id="A0A3Q7XSK0"/>
<keyword evidence="3 5" id="KW-0863">Zinc-finger</keyword>
<reference evidence="9" key="2">
    <citation type="submission" date="2025-08" db="UniProtKB">
        <authorList>
            <consortium name="RefSeq"/>
        </authorList>
    </citation>
    <scope>IDENTIFICATION</scope>
    <source>
        <tissue evidence="9">Etiolated seedlings</tissue>
    </source>
</reference>
<reference evidence="8" key="1">
    <citation type="journal article" date="2013" name="Nat. Biotechnol.">
        <title>Draft genome sequence of chickpea (Cicer arietinum) provides a resource for trait improvement.</title>
        <authorList>
            <person name="Varshney R.K."/>
            <person name="Song C."/>
            <person name="Saxena R.K."/>
            <person name="Azam S."/>
            <person name="Yu S."/>
            <person name="Sharpe A.G."/>
            <person name="Cannon S."/>
            <person name="Baek J."/>
            <person name="Rosen B.D."/>
            <person name="Tar'an B."/>
            <person name="Millan T."/>
            <person name="Zhang X."/>
            <person name="Ramsay L.D."/>
            <person name="Iwata A."/>
            <person name="Wang Y."/>
            <person name="Nelson W."/>
            <person name="Farmer A.D."/>
            <person name="Gaur P.M."/>
            <person name="Soderlund C."/>
            <person name="Penmetsa R.V."/>
            <person name="Xu C."/>
            <person name="Bharti A.K."/>
            <person name="He W."/>
            <person name="Winter P."/>
            <person name="Zhao S."/>
            <person name="Hane J.K."/>
            <person name="Carrasquilla-Garcia N."/>
            <person name="Condie J.A."/>
            <person name="Upadhyaya H.D."/>
            <person name="Luo M.C."/>
            <person name="Thudi M."/>
            <person name="Gowda C.L."/>
            <person name="Singh N.P."/>
            <person name="Lichtenzveig J."/>
            <person name="Gali K.K."/>
            <person name="Rubio J."/>
            <person name="Nadarajan N."/>
            <person name="Dolezel J."/>
            <person name="Bansal K.C."/>
            <person name="Xu X."/>
            <person name="Edwards D."/>
            <person name="Zhang G."/>
            <person name="Kahl G."/>
            <person name="Gil J."/>
            <person name="Singh K.B."/>
            <person name="Datta S.K."/>
            <person name="Jackson S.A."/>
            <person name="Wang J."/>
            <person name="Cook D.R."/>
        </authorList>
    </citation>
    <scope>NUCLEOTIDE SEQUENCE [LARGE SCALE GENOMIC DNA]</scope>
    <source>
        <strain evidence="8">cv. CDC Frontier</strain>
    </source>
</reference>
<dbReference type="PANTHER" id="PTHR11224:SF43">
    <property type="entry name" value="RING-TYPE E3 UBIQUITIN TRANSFERASE C3H69-RELATED"/>
    <property type="match status" value="1"/>
</dbReference>
<dbReference type="PANTHER" id="PTHR11224">
    <property type="entry name" value="MAKORIN-RELATED"/>
    <property type="match status" value="1"/>
</dbReference>
<dbReference type="InterPro" id="IPR000571">
    <property type="entry name" value="Znf_CCCH"/>
</dbReference>
<dbReference type="Pfam" id="PF00097">
    <property type="entry name" value="zf-C3HC4"/>
    <property type="match status" value="1"/>
</dbReference>
<protein>
    <submittedName>
        <fullName evidence="9">E3 ubiquitin-protein ligase makorin-like isoform X2</fullName>
    </submittedName>
</protein>
<dbReference type="GO" id="GO:0061630">
    <property type="term" value="F:ubiquitin protein ligase activity"/>
    <property type="evidence" value="ECO:0007669"/>
    <property type="project" value="InterPro"/>
</dbReference>
<evidence type="ECO:0000256" key="3">
    <source>
        <dbReference type="ARBA" id="ARBA00022771"/>
    </source>
</evidence>
<evidence type="ECO:0000313" key="9">
    <source>
        <dbReference type="RefSeq" id="XP_027190778.1"/>
    </source>
</evidence>
<dbReference type="InterPro" id="IPR013083">
    <property type="entry name" value="Znf_RING/FYVE/PHD"/>
</dbReference>
<dbReference type="InterPro" id="IPR045072">
    <property type="entry name" value="MKRN-like"/>
</dbReference>